<accession>A0ABS6HTB2</accession>
<dbReference type="EMBL" id="JAHBOM010000020">
    <property type="protein sequence ID" value="MBU8825934.1"/>
    <property type="molecule type" value="Genomic_DNA"/>
</dbReference>
<gene>
    <name evidence="1" type="ORF">KL859_24055</name>
</gene>
<sequence length="80" mass="8872">MRTLTGCEGAQNVADTPRFHRQARTLAVADLPPAAQRQTSSNIVVHRFSMTDATKIRVHAEVVRTYVYNDSITTLILFAA</sequence>
<evidence type="ECO:0000313" key="1">
    <source>
        <dbReference type="EMBL" id="MBU8825934.1"/>
    </source>
</evidence>
<dbReference type="RefSeq" id="WP_214395642.1">
    <property type="nucleotide sequence ID" value="NZ_JAHBOL010000032.1"/>
</dbReference>
<comment type="caution">
    <text evidence="1">The sequence shown here is derived from an EMBL/GenBank/DDBJ whole genome shotgun (WGS) entry which is preliminary data.</text>
</comment>
<name>A0ABS6HTB2_MYCGD</name>
<keyword evidence="2" id="KW-1185">Reference proteome</keyword>
<evidence type="ECO:0000313" key="2">
    <source>
        <dbReference type="Proteomes" id="UP000696413"/>
    </source>
</evidence>
<protein>
    <submittedName>
        <fullName evidence="1">Uncharacterized protein</fullName>
    </submittedName>
</protein>
<proteinExistence type="predicted"/>
<reference evidence="1 2" key="1">
    <citation type="submission" date="2021-05" db="EMBL/GenBank/DDBJ databases">
        <title>Draft Genome Sequences of Clinical Respiratory Isolates of Mycobacterium goodii Recovered in Ireland.</title>
        <authorList>
            <person name="Flanagan P.R."/>
            <person name="Mok S."/>
            <person name="Roycroft E."/>
            <person name="Rogers T.R."/>
            <person name="Fitzgibbon M."/>
        </authorList>
    </citation>
    <scope>NUCLEOTIDE SEQUENCE [LARGE SCALE GENOMIC DNA]</scope>
    <source>
        <strain evidence="1 2">14IE55</strain>
    </source>
</reference>
<organism evidence="1 2">
    <name type="scientific">Mycolicibacterium goodii</name>
    <name type="common">Mycobacterium goodii</name>
    <dbReference type="NCBI Taxonomy" id="134601"/>
    <lineage>
        <taxon>Bacteria</taxon>
        <taxon>Bacillati</taxon>
        <taxon>Actinomycetota</taxon>
        <taxon>Actinomycetes</taxon>
        <taxon>Mycobacteriales</taxon>
        <taxon>Mycobacteriaceae</taxon>
        <taxon>Mycolicibacterium</taxon>
    </lineage>
</organism>
<dbReference type="Proteomes" id="UP000696413">
    <property type="component" value="Unassembled WGS sequence"/>
</dbReference>